<evidence type="ECO:0000313" key="3">
    <source>
        <dbReference type="Proteomes" id="UP000443153"/>
    </source>
</evidence>
<keyword evidence="1" id="KW-0812">Transmembrane</keyword>
<keyword evidence="3" id="KW-1185">Reference proteome</keyword>
<dbReference type="RefSeq" id="WP_154365407.1">
    <property type="nucleotide sequence ID" value="NZ_WKJH01000004.1"/>
</dbReference>
<feature type="transmembrane region" description="Helical" evidence="1">
    <location>
        <begin position="23"/>
        <end position="45"/>
    </location>
</feature>
<dbReference type="OrthoDB" id="1454812at2"/>
<sequence>MDVIKEIIQESPAGHLSKGYKSLVLLLFATIVSTLLTMLVVLLTYGPYMTIRYGY</sequence>
<comment type="caution">
    <text evidence="2">The sequence shown here is derived from an EMBL/GenBank/DDBJ whole genome shotgun (WGS) entry which is preliminary data.</text>
</comment>
<reference evidence="2 3" key="1">
    <citation type="submission" date="2019-11" db="EMBL/GenBank/DDBJ databases">
        <title>Maribacter lutea sp. nov., a marine bacterium isolated from intertidal sand.</title>
        <authorList>
            <person name="Liu A."/>
        </authorList>
    </citation>
    <scope>NUCLEOTIDE SEQUENCE [LARGE SCALE GENOMIC DNA]</scope>
    <source>
        <strain evidence="2 3">RZ05</strain>
    </source>
</reference>
<organism evidence="2 3">
    <name type="scientific">Maribacter luteus</name>
    <dbReference type="NCBI Taxonomy" id="2594478"/>
    <lineage>
        <taxon>Bacteria</taxon>
        <taxon>Pseudomonadati</taxon>
        <taxon>Bacteroidota</taxon>
        <taxon>Flavobacteriia</taxon>
        <taxon>Flavobacteriales</taxon>
        <taxon>Flavobacteriaceae</taxon>
        <taxon>Maribacter</taxon>
    </lineage>
</organism>
<proteinExistence type="predicted"/>
<name>A0A6I2MRW5_9FLAO</name>
<dbReference type="EMBL" id="WKJH01000004">
    <property type="protein sequence ID" value="MRX64006.1"/>
    <property type="molecule type" value="Genomic_DNA"/>
</dbReference>
<dbReference type="AlphaFoldDB" id="A0A6I2MRW5"/>
<protein>
    <submittedName>
        <fullName evidence="2">Uncharacterized protein</fullName>
    </submittedName>
</protein>
<keyword evidence="1" id="KW-1133">Transmembrane helix</keyword>
<gene>
    <name evidence="2" type="ORF">GJ691_07470</name>
</gene>
<keyword evidence="1" id="KW-0472">Membrane</keyword>
<dbReference type="Proteomes" id="UP000443153">
    <property type="component" value="Unassembled WGS sequence"/>
</dbReference>
<evidence type="ECO:0000313" key="2">
    <source>
        <dbReference type="EMBL" id="MRX64006.1"/>
    </source>
</evidence>
<evidence type="ECO:0000256" key="1">
    <source>
        <dbReference type="SAM" id="Phobius"/>
    </source>
</evidence>
<accession>A0A6I2MRW5</accession>